<dbReference type="SUPFAM" id="SSF48498">
    <property type="entry name" value="Tetracyclin repressor-like, C-terminal domain"/>
    <property type="match status" value="1"/>
</dbReference>
<comment type="function">
    <text evidence="7">Repressor involved in choline regulation of the bet genes.</text>
</comment>
<dbReference type="Proteomes" id="UP000766629">
    <property type="component" value="Unassembled WGS sequence"/>
</dbReference>
<keyword evidence="11" id="KW-1185">Reference proteome</keyword>
<dbReference type="InterPro" id="IPR023772">
    <property type="entry name" value="DNA-bd_HTH_TetR-type_CS"/>
</dbReference>
<evidence type="ECO:0000313" key="11">
    <source>
        <dbReference type="Proteomes" id="UP000766629"/>
    </source>
</evidence>
<dbReference type="Gene3D" id="1.10.357.10">
    <property type="entry name" value="Tetracycline Repressor, domain 2"/>
    <property type="match status" value="1"/>
</dbReference>
<feature type="domain" description="HTH tetR-type" evidence="9">
    <location>
        <begin position="8"/>
        <end position="68"/>
    </location>
</feature>
<name>A0ABS7NJH4_9RHOB</name>
<dbReference type="InterPro" id="IPR036271">
    <property type="entry name" value="Tet_transcr_reg_TetR-rel_C_sf"/>
</dbReference>
<comment type="pathway">
    <text evidence="1 7">Amine and polyamine biosynthesis; betaine biosynthesis via choline pathway [regulation].</text>
</comment>
<evidence type="ECO:0000256" key="8">
    <source>
        <dbReference type="PROSITE-ProRule" id="PRU00335"/>
    </source>
</evidence>
<keyword evidence="4 7" id="KW-0238">DNA-binding</keyword>
<dbReference type="Pfam" id="PF00440">
    <property type="entry name" value="TetR_N"/>
    <property type="match status" value="1"/>
</dbReference>
<dbReference type="HAMAP" id="MF_00768">
    <property type="entry name" value="HTH_type_BetI"/>
    <property type="match status" value="1"/>
</dbReference>
<evidence type="ECO:0000256" key="2">
    <source>
        <dbReference type="ARBA" id="ARBA00022491"/>
    </source>
</evidence>
<evidence type="ECO:0000256" key="5">
    <source>
        <dbReference type="ARBA" id="ARBA00023163"/>
    </source>
</evidence>
<proteinExistence type="inferred from homology"/>
<keyword evidence="5 7" id="KW-0804">Transcription</keyword>
<comment type="caution">
    <text evidence="10">The sequence shown here is derived from an EMBL/GenBank/DDBJ whole genome shotgun (WGS) entry which is preliminary data.</text>
</comment>
<dbReference type="PROSITE" id="PS01081">
    <property type="entry name" value="HTH_TETR_1"/>
    <property type="match status" value="1"/>
</dbReference>
<protein>
    <recommendedName>
        <fullName evidence="7">HTH-type transcriptional regulator BetI</fullName>
    </recommendedName>
</protein>
<dbReference type="InterPro" id="IPR001647">
    <property type="entry name" value="HTH_TetR"/>
</dbReference>
<dbReference type="InterPro" id="IPR017757">
    <property type="entry name" value="Tscrpt_rep_BetI"/>
</dbReference>
<organism evidence="10 11">
    <name type="scientific">Leisingera daeponensis</name>
    <dbReference type="NCBI Taxonomy" id="405746"/>
    <lineage>
        <taxon>Bacteria</taxon>
        <taxon>Pseudomonadati</taxon>
        <taxon>Pseudomonadota</taxon>
        <taxon>Alphaproteobacteria</taxon>
        <taxon>Rhodobacterales</taxon>
        <taxon>Roseobacteraceae</taxon>
        <taxon>Leisingera</taxon>
    </lineage>
</organism>
<dbReference type="RefSeq" id="WP_222509159.1">
    <property type="nucleotide sequence ID" value="NZ_JAHVJA010000008.1"/>
</dbReference>
<dbReference type="PANTHER" id="PTHR30055:SF234">
    <property type="entry name" value="HTH-TYPE TRANSCRIPTIONAL REGULATOR BETI"/>
    <property type="match status" value="1"/>
</dbReference>
<dbReference type="PROSITE" id="PS50977">
    <property type="entry name" value="HTH_TETR_2"/>
    <property type="match status" value="1"/>
</dbReference>
<feature type="DNA-binding region" description="H-T-H motif" evidence="7 8">
    <location>
        <begin position="31"/>
        <end position="50"/>
    </location>
</feature>
<dbReference type="PANTHER" id="PTHR30055">
    <property type="entry name" value="HTH-TYPE TRANSCRIPTIONAL REGULATOR RUTR"/>
    <property type="match status" value="1"/>
</dbReference>
<evidence type="ECO:0000259" key="9">
    <source>
        <dbReference type="PROSITE" id="PS50977"/>
    </source>
</evidence>
<evidence type="ECO:0000256" key="1">
    <source>
        <dbReference type="ARBA" id="ARBA00004719"/>
    </source>
</evidence>
<dbReference type="PRINTS" id="PR00455">
    <property type="entry name" value="HTHTETR"/>
</dbReference>
<evidence type="ECO:0000256" key="3">
    <source>
        <dbReference type="ARBA" id="ARBA00023015"/>
    </source>
</evidence>
<dbReference type="InterPro" id="IPR039538">
    <property type="entry name" value="BetI_C"/>
</dbReference>
<comment type="function">
    <text evidence="6">Repressor involved in the biosynthesis of the osmoprotectant glycine betaine. It represses transcription of the choline transporter BetT and the genes of BetAB involved in the synthesis of glycine betaine.</text>
</comment>
<dbReference type="NCBIfam" id="NF001978">
    <property type="entry name" value="PRK00767.1"/>
    <property type="match status" value="1"/>
</dbReference>
<keyword evidence="2 7" id="KW-0678">Repressor</keyword>
<evidence type="ECO:0000256" key="4">
    <source>
        <dbReference type="ARBA" id="ARBA00023125"/>
    </source>
</evidence>
<reference evidence="10 11" key="1">
    <citation type="submission" date="2021-06" db="EMBL/GenBank/DDBJ databases">
        <title>50 bacteria genomes isolated from Dapeng, Shenzhen, China.</title>
        <authorList>
            <person name="Zheng W."/>
            <person name="Yu S."/>
            <person name="Huang Y."/>
        </authorList>
    </citation>
    <scope>NUCLEOTIDE SEQUENCE [LARGE SCALE GENOMIC DNA]</scope>
    <source>
        <strain evidence="10 11">DP1N14-2</strain>
    </source>
</reference>
<keyword evidence="3 7" id="KW-0805">Transcription regulation</keyword>
<dbReference type="Pfam" id="PF13977">
    <property type="entry name" value="TetR_C_6"/>
    <property type="match status" value="1"/>
</dbReference>
<dbReference type="SUPFAM" id="SSF46689">
    <property type="entry name" value="Homeodomain-like"/>
    <property type="match status" value="1"/>
</dbReference>
<evidence type="ECO:0000256" key="7">
    <source>
        <dbReference type="HAMAP-Rule" id="MF_00768"/>
    </source>
</evidence>
<sequence length="193" mass="21862">MPKVGMRKVREDALIAAVINVIHEKSFDGTTLRAIAKEAGISPGLAHHYFPSKEKLLEAAIRSLLELLRTEVVAATKGIQDPDERLRALISANFSEKVVQPKVVSAWLVFYVQARKYEGTNRLIRLYHRRLASNFTYICRAWTSDRKLAKRQGEAVAALIDGLWLRYGLNNQPILTENVAGEVEYFVRAMLNR</sequence>
<gene>
    <name evidence="7 10" type="primary">betI</name>
    <name evidence="10" type="ORF">KUV26_16650</name>
</gene>
<dbReference type="InterPro" id="IPR050109">
    <property type="entry name" value="HTH-type_TetR-like_transc_reg"/>
</dbReference>
<dbReference type="InterPro" id="IPR009057">
    <property type="entry name" value="Homeodomain-like_sf"/>
</dbReference>
<evidence type="ECO:0000256" key="6">
    <source>
        <dbReference type="ARBA" id="ARBA00024936"/>
    </source>
</evidence>
<evidence type="ECO:0000313" key="10">
    <source>
        <dbReference type="EMBL" id="MBY6141071.1"/>
    </source>
</evidence>
<accession>A0ABS7NJH4</accession>
<dbReference type="EMBL" id="JAHVJA010000008">
    <property type="protein sequence ID" value="MBY6141071.1"/>
    <property type="molecule type" value="Genomic_DNA"/>
</dbReference>